<evidence type="ECO:0000256" key="1">
    <source>
        <dbReference type="SAM" id="Phobius"/>
    </source>
</evidence>
<comment type="caution">
    <text evidence="2">The sequence shown here is derived from an EMBL/GenBank/DDBJ whole genome shotgun (WGS) entry which is preliminary data.</text>
</comment>
<keyword evidence="1" id="KW-1133">Transmembrane helix</keyword>
<protein>
    <submittedName>
        <fullName evidence="2">Uncharacterized protein</fullName>
    </submittedName>
</protein>
<gene>
    <name evidence="2" type="ORF">A2390_00630</name>
</gene>
<dbReference type="EMBL" id="MHLE01000007">
    <property type="protein sequence ID" value="OGZ03205.1"/>
    <property type="molecule type" value="Genomic_DNA"/>
</dbReference>
<proteinExistence type="predicted"/>
<dbReference type="AlphaFoldDB" id="A0A1G2CPA4"/>
<reference evidence="2 3" key="1">
    <citation type="journal article" date="2016" name="Nat. Commun.">
        <title>Thousands of microbial genomes shed light on interconnected biogeochemical processes in an aquifer system.</title>
        <authorList>
            <person name="Anantharaman K."/>
            <person name="Brown C.T."/>
            <person name="Hug L.A."/>
            <person name="Sharon I."/>
            <person name="Castelle C.J."/>
            <person name="Probst A.J."/>
            <person name="Thomas B.C."/>
            <person name="Singh A."/>
            <person name="Wilkins M.J."/>
            <person name="Karaoz U."/>
            <person name="Brodie E.L."/>
            <person name="Williams K.H."/>
            <person name="Hubbard S.S."/>
            <person name="Banfield J.F."/>
        </authorList>
    </citation>
    <scope>NUCLEOTIDE SEQUENCE [LARGE SCALE GENOMIC DNA]</scope>
</reference>
<evidence type="ECO:0000313" key="2">
    <source>
        <dbReference type="EMBL" id="OGZ03205.1"/>
    </source>
</evidence>
<dbReference type="Proteomes" id="UP000178599">
    <property type="component" value="Unassembled WGS sequence"/>
</dbReference>
<feature type="transmembrane region" description="Helical" evidence="1">
    <location>
        <begin position="26"/>
        <end position="46"/>
    </location>
</feature>
<evidence type="ECO:0000313" key="3">
    <source>
        <dbReference type="Proteomes" id="UP000178599"/>
    </source>
</evidence>
<sequence>MILIRIFIMATRQKKKRGKMMEKTDILKRVIIIIFGTILGISYIQYKYDPFSSETPRIILISKNQHTVFYEDIDGAIFQNLTTFDNLIIWDPKIKGEKVFPVKERILPEPPTSNFKFEESFFFIDSLKKTYVPLFKAKKGVCFFSKKNGELKQEGSLENDIIIANPETSSDESLVIINKDWISGEKKNLPNESFFQRKDLTLLNPSS</sequence>
<keyword evidence="1" id="KW-0472">Membrane</keyword>
<accession>A0A1G2CPA4</accession>
<keyword evidence="1" id="KW-0812">Transmembrane</keyword>
<name>A0A1G2CPA4_9BACT</name>
<organism evidence="2 3">
    <name type="scientific">Candidatus Liptonbacteria bacterium RIFOXYB1_FULL_36_10</name>
    <dbReference type="NCBI Taxonomy" id="1798654"/>
    <lineage>
        <taxon>Bacteria</taxon>
        <taxon>Candidatus Liptoniibacteriota</taxon>
    </lineage>
</organism>